<keyword evidence="2" id="KW-1185">Reference proteome</keyword>
<organism evidence="1 2">
    <name type="scientific">Portunus trituberculatus</name>
    <name type="common">Swimming crab</name>
    <name type="synonym">Neptunus trituberculatus</name>
    <dbReference type="NCBI Taxonomy" id="210409"/>
    <lineage>
        <taxon>Eukaryota</taxon>
        <taxon>Metazoa</taxon>
        <taxon>Ecdysozoa</taxon>
        <taxon>Arthropoda</taxon>
        <taxon>Crustacea</taxon>
        <taxon>Multicrustacea</taxon>
        <taxon>Malacostraca</taxon>
        <taxon>Eumalacostraca</taxon>
        <taxon>Eucarida</taxon>
        <taxon>Decapoda</taxon>
        <taxon>Pleocyemata</taxon>
        <taxon>Brachyura</taxon>
        <taxon>Eubrachyura</taxon>
        <taxon>Portunoidea</taxon>
        <taxon>Portunidae</taxon>
        <taxon>Portuninae</taxon>
        <taxon>Portunus</taxon>
    </lineage>
</organism>
<reference evidence="1 2" key="1">
    <citation type="submission" date="2019-05" db="EMBL/GenBank/DDBJ databases">
        <title>Another draft genome of Portunus trituberculatus and its Hox gene families provides insights of decapod evolution.</title>
        <authorList>
            <person name="Jeong J.-H."/>
            <person name="Song I."/>
            <person name="Kim S."/>
            <person name="Choi T."/>
            <person name="Kim D."/>
            <person name="Ryu S."/>
            <person name="Kim W."/>
        </authorList>
    </citation>
    <scope>NUCLEOTIDE SEQUENCE [LARGE SCALE GENOMIC DNA]</scope>
    <source>
        <tissue evidence="1">Muscle</tissue>
    </source>
</reference>
<protein>
    <submittedName>
        <fullName evidence="1">Uncharacterized protein</fullName>
    </submittedName>
</protein>
<evidence type="ECO:0000313" key="2">
    <source>
        <dbReference type="Proteomes" id="UP000324222"/>
    </source>
</evidence>
<gene>
    <name evidence="1" type="ORF">E2C01_049397</name>
</gene>
<dbReference type="Proteomes" id="UP000324222">
    <property type="component" value="Unassembled WGS sequence"/>
</dbReference>
<dbReference type="AlphaFoldDB" id="A0A5B7G6A3"/>
<evidence type="ECO:0000313" key="1">
    <source>
        <dbReference type="EMBL" id="MPC55461.1"/>
    </source>
</evidence>
<comment type="caution">
    <text evidence="1">The sequence shown here is derived from an EMBL/GenBank/DDBJ whole genome shotgun (WGS) entry which is preliminary data.</text>
</comment>
<name>A0A5B7G6A3_PORTR</name>
<proteinExistence type="predicted"/>
<accession>A0A5B7G6A3</accession>
<sequence>MDERVATGVVCDYLNIQHHGLLYVKYYDVGFPHSCGRPYIRLPEYLFTLLFELFNKKVEDLIMSISLFRGQFWARLKNVAKALYSATAQITVNRGSWPTPGGPQSGIHHPKAGLDGRDVDGAPHEQTSIIHPLMSGLRLLAVAPLGLLTLAAAFYNQCFDLASFIITMPKVPKETGKKKKKVVLTIQQKLEILDKLKAGQSGTVLGDKCVCPKGVRGWRNSSYDFSYLKK</sequence>
<dbReference type="EMBL" id="VSRR010013199">
    <property type="protein sequence ID" value="MPC55461.1"/>
    <property type="molecule type" value="Genomic_DNA"/>
</dbReference>